<gene>
    <name evidence="11" type="ORF">PFLG_02166</name>
</gene>
<dbReference type="AlphaFoldDB" id="A0A0L0CZH7"/>
<reference evidence="12" key="2">
    <citation type="submission" date="2015-07" db="EMBL/GenBank/DDBJ databases">
        <title>The genome sequence of Plasmodium falciparum RAJ116.</title>
        <authorList>
            <consortium name="The Broad Institute Genome Sequencing Platform"/>
            <person name="Volkman S.K."/>
            <person name="Neafsey D.E."/>
            <person name="Dash A.P."/>
            <person name="Chitnis C.E."/>
            <person name="Hartl D.L."/>
            <person name="Young S.K."/>
            <person name="Kodira C.D."/>
            <person name="Zeng Q."/>
            <person name="Koehrsen M."/>
            <person name="Godfrey P."/>
            <person name="Alvarado L."/>
            <person name="Berlin A."/>
            <person name="Borenstein D."/>
            <person name="Chen Z."/>
            <person name="Engels R."/>
            <person name="Freedman E."/>
            <person name="Gellesch M."/>
            <person name="Goldberg J."/>
            <person name="Griggs A."/>
            <person name="Gujja S."/>
            <person name="Heiman D."/>
            <person name="Hepburn T."/>
            <person name="Howarth C."/>
            <person name="Jen D."/>
            <person name="Larson L."/>
            <person name="Lewis B."/>
            <person name="Mehta T."/>
            <person name="Park D."/>
            <person name="Pearson M."/>
            <person name="Roberts A."/>
            <person name="Saif S."/>
            <person name="Shea T."/>
            <person name="Shenoy N."/>
            <person name="Sisk P."/>
            <person name="Stolte C."/>
            <person name="Sykes S."/>
            <person name="Walk T."/>
            <person name="White J."/>
            <person name="Yandava C."/>
            <person name="Wirth D.F."/>
            <person name="Nusbaum C."/>
            <person name="Birren B."/>
        </authorList>
    </citation>
    <scope>NUCLEOTIDE SEQUENCE [LARGE SCALE GENOMIC DNA]</scope>
    <source>
        <strain evidence="12">RAJ116</strain>
    </source>
</reference>
<dbReference type="GO" id="GO:0016020">
    <property type="term" value="C:membrane"/>
    <property type="evidence" value="ECO:0007669"/>
    <property type="project" value="UniProtKB-SubCell"/>
</dbReference>
<organism evidence="11 12">
    <name type="scientific">Plasmodium falciparum RAJ116</name>
    <dbReference type="NCBI Taxonomy" id="580058"/>
    <lineage>
        <taxon>Eukaryota</taxon>
        <taxon>Sar</taxon>
        <taxon>Alveolata</taxon>
        <taxon>Apicomplexa</taxon>
        <taxon>Aconoidasida</taxon>
        <taxon>Haemosporida</taxon>
        <taxon>Plasmodiidae</taxon>
        <taxon>Plasmodium</taxon>
        <taxon>Plasmodium (Laverania)</taxon>
    </lineage>
</organism>
<feature type="transmembrane region" description="Helical" evidence="8">
    <location>
        <begin position="183"/>
        <end position="202"/>
    </location>
</feature>
<evidence type="ECO:0000256" key="6">
    <source>
        <dbReference type="ARBA" id="ARBA00023136"/>
    </source>
</evidence>
<name>A0A0L0CZH7_PLAFA</name>
<dbReference type="InterPro" id="IPR009038">
    <property type="entry name" value="GOLD_dom"/>
</dbReference>
<keyword evidence="4 9" id="KW-0732">Signal</keyword>
<evidence type="ECO:0000256" key="8">
    <source>
        <dbReference type="SAM" id="Phobius"/>
    </source>
</evidence>
<comment type="similarity">
    <text evidence="2 7">Belongs to the EMP24/GP25L family.</text>
</comment>
<evidence type="ECO:0000313" key="11">
    <source>
        <dbReference type="EMBL" id="KNC36814.1"/>
    </source>
</evidence>
<feature type="signal peptide" evidence="9">
    <location>
        <begin position="1"/>
        <end position="27"/>
    </location>
</feature>
<evidence type="ECO:0000256" key="5">
    <source>
        <dbReference type="ARBA" id="ARBA00022989"/>
    </source>
</evidence>
<evidence type="ECO:0000259" key="10">
    <source>
        <dbReference type="PROSITE" id="PS50866"/>
    </source>
</evidence>
<evidence type="ECO:0000313" key="12">
    <source>
        <dbReference type="Proteomes" id="UP000054566"/>
    </source>
</evidence>
<evidence type="ECO:0000256" key="7">
    <source>
        <dbReference type="RuleBase" id="RU003827"/>
    </source>
</evidence>
<keyword evidence="6 8" id="KW-0472">Membrane</keyword>
<evidence type="ECO:0000256" key="2">
    <source>
        <dbReference type="ARBA" id="ARBA00007104"/>
    </source>
</evidence>
<dbReference type="EMBL" id="GG664269">
    <property type="protein sequence ID" value="KNC36814.1"/>
    <property type="molecule type" value="Genomic_DNA"/>
</dbReference>
<dbReference type="PANTHER" id="PTHR22811">
    <property type="entry name" value="TRANSMEMBRANE EMP24 DOMAIN-CONTAINING PROTEIN"/>
    <property type="match status" value="1"/>
</dbReference>
<comment type="subcellular location">
    <subcellularLocation>
        <location evidence="1 7">Membrane</location>
        <topology evidence="1 7">Single-pass type I membrane protein</topology>
    </subcellularLocation>
</comment>
<dbReference type="InterPro" id="IPR015720">
    <property type="entry name" value="Emp24-like"/>
</dbReference>
<evidence type="ECO:0000256" key="3">
    <source>
        <dbReference type="ARBA" id="ARBA00022692"/>
    </source>
</evidence>
<dbReference type="Proteomes" id="UP000054566">
    <property type="component" value="Unassembled WGS sequence"/>
</dbReference>
<feature type="chain" id="PRO_5005536793" evidence="9">
    <location>
        <begin position="28"/>
        <end position="215"/>
    </location>
</feature>
<evidence type="ECO:0000256" key="4">
    <source>
        <dbReference type="ARBA" id="ARBA00022729"/>
    </source>
</evidence>
<reference evidence="12" key="1">
    <citation type="submission" date="2015-07" db="EMBL/GenBank/DDBJ databases">
        <title>Annotation of Plasmodium falciparum RAJ116.</title>
        <authorList>
            <consortium name="The Broad Institute Genome Sequencing Platform"/>
            <person name="Volkman S.K."/>
            <person name="Neafsey D.E."/>
            <person name="Dash A.P."/>
            <person name="Chitnis C.E."/>
            <person name="Hartl D.L."/>
            <person name="Young S.K."/>
            <person name="Zeng Q."/>
            <person name="Koehrsen M."/>
            <person name="Alvarado L."/>
            <person name="Berlin A."/>
            <person name="Borenstein D."/>
            <person name="Chapman S.B."/>
            <person name="Chen Z."/>
            <person name="Engels R."/>
            <person name="Freedman E."/>
            <person name="Gellesch M."/>
            <person name="Goldberg J."/>
            <person name="Griggs A."/>
            <person name="Gujja S."/>
            <person name="Heilman E.R."/>
            <person name="Heiman D.I."/>
            <person name="Howarth C."/>
            <person name="Jen D."/>
            <person name="Larson L."/>
            <person name="Mehta T."/>
            <person name="Neiman D."/>
            <person name="Park D."/>
            <person name="Pearson M."/>
            <person name="Roberts A."/>
            <person name="Saif S."/>
            <person name="Shea T."/>
            <person name="Shenoy N."/>
            <person name="Sisk P."/>
            <person name="Stolte C."/>
            <person name="Sykes S."/>
            <person name="Walk T."/>
            <person name="White J."/>
            <person name="Yandava C."/>
            <person name="Haas B."/>
            <person name="Henn M.R."/>
            <person name="Nusbaum C."/>
            <person name="Birren B."/>
        </authorList>
    </citation>
    <scope>NUCLEOTIDE SEQUENCE [LARGE SCALE GENOMIC DNA]</scope>
    <source>
        <strain evidence="12">RAJ116</strain>
    </source>
</reference>
<dbReference type="OrthoDB" id="3427at2759"/>
<dbReference type="SMART" id="SM01190">
    <property type="entry name" value="EMP24_GP25L"/>
    <property type="match status" value="1"/>
</dbReference>
<dbReference type="Pfam" id="PF01105">
    <property type="entry name" value="EMP24_GP25L"/>
    <property type="match status" value="1"/>
</dbReference>
<keyword evidence="3 7" id="KW-0812">Transmembrane</keyword>
<keyword evidence="5 8" id="KW-1133">Transmembrane helix</keyword>
<accession>A0A0L0CZH7</accession>
<dbReference type="PROSITE" id="PS50866">
    <property type="entry name" value="GOLD"/>
    <property type="match status" value="1"/>
</dbReference>
<evidence type="ECO:0000256" key="1">
    <source>
        <dbReference type="ARBA" id="ARBA00004479"/>
    </source>
</evidence>
<sequence>MMKIIKEVRAVVLLLFVLLLNSSNVKAAYFFVKEGVDKCFVESVANNVVITATYDNYGLKDEKCLINKKDQQGKVLYSHDTSKIRKGKISYLSTKDGLYHICISCPSTNWFKSTAIKWSLSIEVGGSDIDPENLAKKSELSETLTILNNLKKKFNSMKLQQIYQKQMASNLYEYNKSVHNKMFYCYIVEIIILVVITVYSIIHLKNYFKAHKLIP</sequence>
<evidence type="ECO:0000256" key="9">
    <source>
        <dbReference type="SAM" id="SignalP"/>
    </source>
</evidence>
<proteinExistence type="inferred from homology"/>
<feature type="domain" description="GOLD" evidence="10">
    <location>
        <begin position="37"/>
        <end position="122"/>
    </location>
</feature>
<protein>
    <submittedName>
        <fullName evidence="11">Transmembrane protein</fullName>
    </submittedName>
</protein>